<protein>
    <recommendedName>
        <fullName evidence="4">Transcription and mRNA export factor SUS1</fullName>
    </recommendedName>
</protein>
<evidence type="ECO:0008006" key="4">
    <source>
        <dbReference type="Google" id="ProtNLM"/>
    </source>
</evidence>
<dbReference type="Gene3D" id="1.10.246.140">
    <property type="match status" value="1"/>
</dbReference>
<dbReference type="InterPro" id="IPR038212">
    <property type="entry name" value="TF_EnY2_sf"/>
</dbReference>
<evidence type="ECO:0000313" key="3">
    <source>
        <dbReference type="Proteomes" id="UP000716291"/>
    </source>
</evidence>
<dbReference type="GO" id="GO:0003713">
    <property type="term" value="F:transcription coactivator activity"/>
    <property type="evidence" value="ECO:0007669"/>
    <property type="project" value="InterPro"/>
</dbReference>
<evidence type="ECO:0000313" key="2">
    <source>
        <dbReference type="EMBL" id="KAG1311959.1"/>
    </source>
</evidence>
<organism evidence="2 3">
    <name type="scientific">Rhizopus oryzae</name>
    <name type="common">Mucormycosis agent</name>
    <name type="synonym">Rhizopus arrhizus var. delemar</name>
    <dbReference type="NCBI Taxonomy" id="64495"/>
    <lineage>
        <taxon>Eukaryota</taxon>
        <taxon>Fungi</taxon>
        <taxon>Fungi incertae sedis</taxon>
        <taxon>Mucoromycota</taxon>
        <taxon>Mucoromycotina</taxon>
        <taxon>Mucoromycetes</taxon>
        <taxon>Mucorales</taxon>
        <taxon>Mucorineae</taxon>
        <taxon>Rhizopodaceae</taxon>
        <taxon>Rhizopus</taxon>
    </lineage>
</organism>
<dbReference type="GO" id="GO:0005643">
    <property type="term" value="C:nuclear pore"/>
    <property type="evidence" value="ECO:0007669"/>
    <property type="project" value="InterPro"/>
</dbReference>
<dbReference type="GO" id="GO:0006406">
    <property type="term" value="P:mRNA export from nucleus"/>
    <property type="evidence" value="ECO:0007669"/>
    <property type="project" value="InterPro"/>
</dbReference>
<comment type="caution">
    <text evidence="2">The sequence shown here is derived from an EMBL/GenBank/DDBJ whole genome shotgun (WGS) entry which is preliminary data.</text>
</comment>
<name>A0A9P6XF60_RHIOR</name>
<reference evidence="2" key="1">
    <citation type="journal article" date="2020" name="Microb. Genom.">
        <title>Genetic diversity of clinical and environmental Mucorales isolates obtained from an investigation of mucormycosis cases among solid organ transplant recipients.</title>
        <authorList>
            <person name="Nguyen M.H."/>
            <person name="Kaul D."/>
            <person name="Muto C."/>
            <person name="Cheng S.J."/>
            <person name="Richter R.A."/>
            <person name="Bruno V.M."/>
            <person name="Liu G."/>
            <person name="Beyhan S."/>
            <person name="Sundermann A.J."/>
            <person name="Mounaud S."/>
            <person name="Pasculle A.W."/>
            <person name="Nierman W.C."/>
            <person name="Driscoll E."/>
            <person name="Cumbie R."/>
            <person name="Clancy C.J."/>
            <person name="Dupont C.L."/>
        </authorList>
    </citation>
    <scope>NUCLEOTIDE SEQUENCE</scope>
    <source>
        <strain evidence="2">GL11</strain>
    </source>
</reference>
<dbReference type="InterPro" id="IPR018783">
    <property type="entry name" value="TF_ENY2"/>
</dbReference>
<keyword evidence="3" id="KW-1185">Reference proteome</keyword>
<sequence length="148" mass="17246">MLSDSDFEAKIIATFDERINQSFAESGLQERLIQLVRTRLSKIGWDASLDAQCKNILQDLEDAPLRVIEKKLEDYGASIFPEPIKAEIEEKIREFLDEFYEEHAEEVDRLINDFEDIEKEFGDIEELEDIERDYEDLDEYASSGESAE</sequence>
<dbReference type="Proteomes" id="UP000716291">
    <property type="component" value="Unassembled WGS sequence"/>
</dbReference>
<keyword evidence="1" id="KW-0175">Coiled coil</keyword>
<dbReference type="AlphaFoldDB" id="A0A9P6XF60"/>
<dbReference type="GO" id="GO:0000124">
    <property type="term" value="C:SAGA complex"/>
    <property type="evidence" value="ECO:0007669"/>
    <property type="project" value="InterPro"/>
</dbReference>
<accession>A0A9P6XF60</accession>
<dbReference type="EMBL" id="JAANQT010000331">
    <property type="protein sequence ID" value="KAG1311959.1"/>
    <property type="molecule type" value="Genomic_DNA"/>
</dbReference>
<gene>
    <name evidence="2" type="ORF">G6F64_003401</name>
</gene>
<dbReference type="Pfam" id="PF10163">
    <property type="entry name" value="EnY2"/>
    <property type="match status" value="1"/>
</dbReference>
<proteinExistence type="predicted"/>
<feature type="coiled-coil region" evidence="1">
    <location>
        <begin position="100"/>
        <end position="127"/>
    </location>
</feature>
<evidence type="ECO:0000256" key="1">
    <source>
        <dbReference type="SAM" id="Coils"/>
    </source>
</evidence>
<dbReference type="OrthoDB" id="6221744at2759"/>